<dbReference type="RefSeq" id="WP_066339178.1">
    <property type="nucleotide sequence ID" value="NZ_CP016503.1"/>
</dbReference>
<dbReference type="InterPro" id="IPR012147">
    <property type="entry name" value="P_Ac_Bu_trans"/>
</dbReference>
<sequence>MQHLEGREYNVFDEVLAKAKAKGKIRVAVVQPTDETSLGGAIDSAKAGLIDPILVGEKQKILTTAEELGVDVSAFEIIDVVGDKESAAKAVEFATQGVAKALMKGNLHTNDIMGAVVKRDAGLRTDRSITHTFIMDIPAYHKALLVADAAINIAPDVNVKMSIIKNSVELAHKLGIKVPKVGLLSAVEMPYEKIPSSMEAFELTQRAKDEVSQAIVYGPLAFDNAISALSAKIKKIDSEVCGDPDILIAPQIESGNILFKALVYLAYAKVAGIVLGAKVPVILTSRADSVEARVASSALAVLASE</sequence>
<evidence type="ECO:0000256" key="3">
    <source>
        <dbReference type="ARBA" id="ARBA00023315"/>
    </source>
</evidence>
<keyword evidence="2" id="KW-0808">Transferase</keyword>
<evidence type="ECO:0000256" key="1">
    <source>
        <dbReference type="ARBA" id="ARBA00005656"/>
    </source>
</evidence>
<dbReference type="InterPro" id="IPR050500">
    <property type="entry name" value="Phos_Acetyltrans/Butyryltrans"/>
</dbReference>
<dbReference type="InterPro" id="IPR002505">
    <property type="entry name" value="PTA_PTB"/>
</dbReference>
<evidence type="ECO:0000313" key="6">
    <source>
        <dbReference type="Proteomes" id="UP000092884"/>
    </source>
</evidence>
<dbReference type="SUPFAM" id="SSF53659">
    <property type="entry name" value="Isocitrate/Isopropylmalate dehydrogenase-like"/>
    <property type="match status" value="1"/>
</dbReference>
<proteinExistence type="inferred from homology"/>
<dbReference type="PIRSF" id="PIRSF000428">
    <property type="entry name" value="P_Ac_trans"/>
    <property type="match status" value="1"/>
</dbReference>
<gene>
    <name evidence="5" type="ORF">BBW65_02385</name>
</gene>
<dbReference type="Proteomes" id="UP000092884">
    <property type="component" value="Chromosome"/>
</dbReference>
<keyword evidence="6" id="KW-1185">Reference proteome</keyword>
<dbReference type="NCBIfam" id="NF006045">
    <property type="entry name" value="PRK08190.1"/>
    <property type="match status" value="1"/>
</dbReference>
<dbReference type="STRING" id="222136.BBW65_02385"/>
<name>A0A1B1U4U0_9HELI</name>
<dbReference type="OrthoDB" id="9800237at2"/>
<keyword evidence="3" id="KW-0012">Acyltransferase</keyword>
<organism evidence="5 6">
    <name type="scientific">Helicobacter enhydrae</name>
    <dbReference type="NCBI Taxonomy" id="222136"/>
    <lineage>
        <taxon>Bacteria</taxon>
        <taxon>Pseudomonadati</taxon>
        <taxon>Campylobacterota</taxon>
        <taxon>Epsilonproteobacteria</taxon>
        <taxon>Campylobacterales</taxon>
        <taxon>Helicobacteraceae</taxon>
        <taxon>Helicobacter</taxon>
    </lineage>
</organism>
<dbReference type="EMBL" id="CP016503">
    <property type="protein sequence ID" value="ANV97722.1"/>
    <property type="molecule type" value="Genomic_DNA"/>
</dbReference>
<dbReference type="Pfam" id="PF01515">
    <property type="entry name" value="PTA_PTB"/>
    <property type="match status" value="1"/>
</dbReference>
<dbReference type="KEGG" id="het:BBW65_02385"/>
<protein>
    <recommendedName>
        <fullName evidence="4">Phosphate acetyl/butaryl transferase domain-containing protein</fullName>
    </recommendedName>
</protein>
<feature type="domain" description="Phosphate acetyl/butaryl transferase" evidence="4">
    <location>
        <begin position="87"/>
        <end position="301"/>
    </location>
</feature>
<dbReference type="PANTHER" id="PTHR43356:SF2">
    <property type="entry name" value="PHOSPHATE ACETYLTRANSFERASE"/>
    <property type="match status" value="1"/>
</dbReference>
<dbReference type="AlphaFoldDB" id="A0A1B1U4U0"/>
<dbReference type="GO" id="GO:0016746">
    <property type="term" value="F:acyltransferase activity"/>
    <property type="evidence" value="ECO:0007669"/>
    <property type="project" value="UniProtKB-KW"/>
</dbReference>
<accession>A0A1B1U4U0</accession>
<evidence type="ECO:0000256" key="2">
    <source>
        <dbReference type="ARBA" id="ARBA00022679"/>
    </source>
</evidence>
<reference evidence="6" key="1">
    <citation type="submission" date="2016-07" db="EMBL/GenBank/DDBJ databases">
        <authorList>
            <person name="Florea S."/>
            <person name="Webb J.S."/>
            <person name="Jaromczyk J."/>
            <person name="Schardl C.L."/>
        </authorList>
    </citation>
    <scope>NUCLEOTIDE SEQUENCE [LARGE SCALE GENOMIC DNA]</scope>
    <source>
        <strain evidence="6">MIT 01-6242</strain>
    </source>
</reference>
<dbReference type="Gene3D" id="3.40.718.10">
    <property type="entry name" value="Isopropylmalate Dehydrogenase"/>
    <property type="match status" value="1"/>
</dbReference>
<evidence type="ECO:0000313" key="5">
    <source>
        <dbReference type="EMBL" id="ANV97722.1"/>
    </source>
</evidence>
<comment type="similarity">
    <text evidence="1">Belongs to the phosphate acetyltransferase and butyryltransferase family.</text>
</comment>
<dbReference type="PANTHER" id="PTHR43356">
    <property type="entry name" value="PHOSPHATE ACETYLTRANSFERASE"/>
    <property type="match status" value="1"/>
</dbReference>
<evidence type="ECO:0000259" key="4">
    <source>
        <dbReference type="Pfam" id="PF01515"/>
    </source>
</evidence>